<comment type="caution">
    <text evidence="1">The sequence shown here is derived from an EMBL/GenBank/DDBJ whole genome shotgun (WGS) entry which is preliminary data.</text>
</comment>
<dbReference type="AlphaFoldDB" id="A0A5M8QN54"/>
<evidence type="ECO:0000313" key="1">
    <source>
        <dbReference type="EMBL" id="KAA6436414.1"/>
    </source>
</evidence>
<dbReference type="InterPro" id="IPR011989">
    <property type="entry name" value="ARM-like"/>
</dbReference>
<dbReference type="RefSeq" id="WP_146355147.1">
    <property type="nucleotide sequence ID" value="NZ_VOIR01000011.1"/>
</dbReference>
<evidence type="ECO:0000313" key="2">
    <source>
        <dbReference type="Proteomes" id="UP000323221"/>
    </source>
</evidence>
<reference evidence="1 2" key="1">
    <citation type="submission" date="2019-08" db="EMBL/GenBank/DDBJ databases">
        <title>Agrococcus lahaulensis sp. nov., isolated from a cold desert of the Indian Himalayas.</title>
        <authorList>
            <person name="Qu J.H."/>
        </authorList>
    </citation>
    <scope>NUCLEOTIDE SEQUENCE [LARGE SCALE GENOMIC DNA]</scope>
    <source>
        <strain evidence="1 2">NS18</strain>
    </source>
</reference>
<dbReference type="EMBL" id="VOIR01000011">
    <property type="protein sequence ID" value="KAA6436414.1"/>
    <property type="molecule type" value="Genomic_DNA"/>
</dbReference>
<accession>A0A5M8QN54</accession>
<protein>
    <submittedName>
        <fullName evidence="1">Uncharacterized protein</fullName>
    </submittedName>
</protein>
<proteinExistence type="predicted"/>
<dbReference type="Gene3D" id="1.25.10.10">
    <property type="entry name" value="Leucine-rich Repeat Variant"/>
    <property type="match status" value="1"/>
</dbReference>
<dbReference type="Proteomes" id="UP000323221">
    <property type="component" value="Unassembled WGS sequence"/>
</dbReference>
<organism evidence="1 2">
    <name type="scientific">Agrococcus sediminis</name>
    <dbReference type="NCBI Taxonomy" id="2599924"/>
    <lineage>
        <taxon>Bacteria</taxon>
        <taxon>Bacillati</taxon>
        <taxon>Actinomycetota</taxon>
        <taxon>Actinomycetes</taxon>
        <taxon>Micrococcales</taxon>
        <taxon>Microbacteriaceae</taxon>
        <taxon>Agrococcus</taxon>
    </lineage>
</organism>
<name>A0A5M8QN54_9MICO</name>
<gene>
    <name evidence="1" type="ORF">FQ330_03145</name>
</gene>
<sequence length="169" mass="18752">MEEPELPEGCEMLTREQVARTRQLHASTDAAELLEAAVHPDHPIRVAAARNPHTPAEAVLNLATRDTHPQVIEEALDNPACPIQALIRTVVSADRFTSRKAATVLLSTRYRHLCDYLTDPTTPLHDLITATYANDAVVEELSYDALRTVRAKEWQEHLATLPPQPLPDA</sequence>
<keyword evidence="2" id="KW-1185">Reference proteome</keyword>